<dbReference type="EMBL" id="UYYF01004524">
    <property type="protein sequence ID" value="VDN05053.1"/>
    <property type="molecule type" value="Genomic_DNA"/>
</dbReference>
<accession>A0A0N5D3S6</accession>
<feature type="transmembrane region" description="Helical" evidence="1">
    <location>
        <begin position="150"/>
        <end position="174"/>
    </location>
</feature>
<keyword evidence="1" id="KW-0812">Transmembrane</keyword>
<evidence type="ECO:0000256" key="1">
    <source>
        <dbReference type="SAM" id="Phobius"/>
    </source>
</evidence>
<reference evidence="2 3" key="2">
    <citation type="submission" date="2018-11" db="EMBL/GenBank/DDBJ databases">
        <authorList>
            <consortium name="Pathogen Informatics"/>
        </authorList>
    </citation>
    <scope>NUCLEOTIDE SEQUENCE [LARGE SCALE GENOMIC DNA]</scope>
</reference>
<feature type="transmembrane region" description="Helical" evidence="1">
    <location>
        <begin position="72"/>
        <end position="93"/>
    </location>
</feature>
<name>A0A0N5D3S6_THECL</name>
<proteinExistence type="predicted"/>
<evidence type="ECO:0000313" key="2">
    <source>
        <dbReference type="EMBL" id="VDN05053.1"/>
    </source>
</evidence>
<evidence type="ECO:0000313" key="3">
    <source>
        <dbReference type="Proteomes" id="UP000276776"/>
    </source>
</evidence>
<dbReference type="AlphaFoldDB" id="A0A0N5D3S6"/>
<dbReference type="OrthoDB" id="5845579at2759"/>
<reference evidence="4" key="1">
    <citation type="submission" date="2017-02" db="UniProtKB">
        <authorList>
            <consortium name="WormBaseParasite"/>
        </authorList>
    </citation>
    <scope>IDENTIFICATION</scope>
</reference>
<sequence>MDGPASEGGMVGAKRMNDRITEFIILERCPTCRYYGGNTLELLFWALLEIFTYALAPLSALIALVHVDLEWLFPYLAIRLMLPGFLFVGPIFFTINTSTSTMYSITSSVKQSTLNSFKFSYTVYWIIDLAIDVQQVSEDLLNMDVWKRCLWASTLLIANIYALLLTSVVLQLIYYQHYIIIEENVCLLRH</sequence>
<feature type="transmembrane region" description="Helical" evidence="1">
    <location>
        <begin position="43"/>
        <end position="65"/>
    </location>
</feature>
<evidence type="ECO:0000313" key="4">
    <source>
        <dbReference type="WBParaSite" id="TCLT_0000759301-mRNA-1"/>
    </source>
</evidence>
<keyword evidence="1" id="KW-1133">Transmembrane helix</keyword>
<protein>
    <submittedName>
        <fullName evidence="4">Lysosomal cobalamin transporter</fullName>
    </submittedName>
</protein>
<keyword evidence="1" id="KW-0472">Membrane</keyword>
<gene>
    <name evidence="2" type="ORF">TCLT_LOCUS7582</name>
</gene>
<dbReference type="WBParaSite" id="TCLT_0000759301-mRNA-1">
    <property type="protein sequence ID" value="TCLT_0000759301-mRNA-1"/>
    <property type="gene ID" value="TCLT_0000759301"/>
</dbReference>
<dbReference type="Proteomes" id="UP000276776">
    <property type="component" value="Unassembled WGS sequence"/>
</dbReference>
<keyword evidence="3" id="KW-1185">Reference proteome</keyword>
<organism evidence="4">
    <name type="scientific">Thelazia callipaeda</name>
    <name type="common">Oriental eyeworm</name>
    <name type="synonym">Parasitic nematode</name>
    <dbReference type="NCBI Taxonomy" id="103827"/>
    <lineage>
        <taxon>Eukaryota</taxon>
        <taxon>Metazoa</taxon>
        <taxon>Ecdysozoa</taxon>
        <taxon>Nematoda</taxon>
        <taxon>Chromadorea</taxon>
        <taxon>Rhabditida</taxon>
        <taxon>Spirurina</taxon>
        <taxon>Spiruromorpha</taxon>
        <taxon>Thelazioidea</taxon>
        <taxon>Thelaziidae</taxon>
        <taxon>Thelazia</taxon>
    </lineage>
</organism>